<feature type="coiled-coil region" evidence="1">
    <location>
        <begin position="120"/>
        <end position="167"/>
    </location>
</feature>
<evidence type="ECO:0000313" key="3">
    <source>
        <dbReference type="EMBL" id="KAL2047623.1"/>
    </source>
</evidence>
<name>A0ABR4APG3_9LECA</name>
<gene>
    <name evidence="3" type="ORF">N7G274_000665</name>
</gene>
<keyword evidence="1" id="KW-0175">Coiled coil</keyword>
<protein>
    <submittedName>
        <fullName evidence="3">Uncharacterized protein</fullName>
    </submittedName>
</protein>
<feature type="compositionally biased region" description="Polar residues" evidence="2">
    <location>
        <begin position="77"/>
        <end position="94"/>
    </location>
</feature>
<sequence>MAPRKKQGSPMNNISHAPPPITTAPEEWLPLKHGFTMGQPIYTPSHTGSSTAALSAPNERSISTSLTATLPAPSERPANTSNGQDITQMPQATSARDKDQQRKCNIAIHEQEMRKIQHFIQQRQNDFNNLQEESDRAKRDIDKAECDKRMMEQLLKMENELTQKEEECDILVTVVQTYEADYDRRKIPRPSLASPLQGTKRPHPDESQQLEDRNTRRRT</sequence>
<dbReference type="EMBL" id="JBEFKJ010000002">
    <property type="protein sequence ID" value="KAL2047623.1"/>
    <property type="molecule type" value="Genomic_DNA"/>
</dbReference>
<feature type="region of interest" description="Disordered" evidence="2">
    <location>
        <begin position="1"/>
        <end position="101"/>
    </location>
</feature>
<evidence type="ECO:0000256" key="2">
    <source>
        <dbReference type="SAM" id="MobiDB-lite"/>
    </source>
</evidence>
<comment type="caution">
    <text evidence="3">The sequence shown here is derived from an EMBL/GenBank/DDBJ whole genome shotgun (WGS) entry which is preliminary data.</text>
</comment>
<organism evidence="3 4">
    <name type="scientific">Stereocaulon virgatum</name>
    <dbReference type="NCBI Taxonomy" id="373712"/>
    <lineage>
        <taxon>Eukaryota</taxon>
        <taxon>Fungi</taxon>
        <taxon>Dikarya</taxon>
        <taxon>Ascomycota</taxon>
        <taxon>Pezizomycotina</taxon>
        <taxon>Lecanoromycetes</taxon>
        <taxon>OSLEUM clade</taxon>
        <taxon>Lecanoromycetidae</taxon>
        <taxon>Lecanorales</taxon>
        <taxon>Lecanorineae</taxon>
        <taxon>Stereocaulaceae</taxon>
        <taxon>Stereocaulon</taxon>
    </lineage>
</organism>
<feature type="compositionally biased region" description="Polar residues" evidence="2">
    <location>
        <begin position="42"/>
        <end position="68"/>
    </location>
</feature>
<evidence type="ECO:0000256" key="1">
    <source>
        <dbReference type="SAM" id="Coils"/>
    </source>
</evidence>
<feature type="compositionally biased region" description="Basic and acidic residues" evidence="2">
    <location>
        <begin position="202"/>
        <end position="219"/>
    </location>
</feature>
<evidence type="ECO:0000313" key="4">
    <source>
        <dbReference type="Proteomes" id="UP001590950"/>
    </source>
</evidence>
<accession>A0ABR4APG3</accession>
<proteinExistence type="predicted"/>
<dbReference type="Proteomes" id="UP001590950">
    <property type="component" value="Unassembled WGS sequence"/>
</dbReference>
<feature type="region of interest" description="Disordered" evidence="2">
    <location>
        <begin position="180"/>
        <end position="219"/>
    </location>
</feature>
<keyword evidence="4" id="KW-1185">Reference proteome</keyword>
<reference evidence="3 4" key="1">
    <citation type="submission" date="2024-09" db="EMBL/GenBank/DDBJ databases">
        <title>Rethinking Asexuality: The Enigmatic Case of Functional Sexual Genes in Lepraria (Stereocaulaceae).</title>
        <authorList>
            <person name="Doellman M."/>
            <person name="Sun Y."/>
            <person name="Barcenas-Pena A."/>
            <person name="Lumbsch H.T."/>
            <person name="Grewe F."/>
        </authorList>
    </citation>
    <scope>NUCLEOTIDE SEQUENCE [LARGE SCALE GENOMIC DNA]</scope>
    <source>
        <strain evidence="3 4">Mercado 3170</strain>
    </source>
</reference>